<protein>
    <recommendedName>
        <fullName evidence="1">Methyltransferase FkbM domain-containing protein</fullName>
    </recommendedName>
</protein>
<accession>A0A835SKU1</accession>
<organism evidence="2 3">
    <name type="scientific">Chlamydomonas schloesseri</name>
    <dbReference type="NCBI Taxonomy" id="2026947"/>
    <lineage>
        <taxon>Eukaryota</taxon>
        <taxon>Viridiplantae</taxon>
        <taxon>Chlorophyta</taxon>
        <taxon>core chlorophytes</taxon>
        <taxon>Chlorophyceae</taxon>
        <taxon>CS clade</taxon>
        <taxon>Chlamydomonadales</taxon>
        <taxon>Chlamydomonadaceae</taxon>
        <taxon>Chlamydomonas</taxon>
    </lineage>
</organism>
<dbReference type="AlphaFoldDB" id="A0A835SKU1"/>
<keyword evidence="3" id="KW-1185">Reference proteome</keyword>
<comment type="caution">
    <text evidence="2">The sequence shown here is derived from an EMBL/GenBank/DDBJ whole genome shotgun (WGS) entry which is preliminary data.</text>
</comment>
<evidence type="ECO:0000259" key="1">
    <source>
        <dbReference type="Pfam" id="PF05050"/>
    </source>
</evidence>
<dbReference type="Gene3D" id="3.40.50.150">
    <property type="entry name" value="Vaccinia Virus protein VP39"/>
    <property type="match status" value="1"/>
</dbReference>
<evidence type="ECO:0000313" key="2">
    <source>
        <dbReference type="EMBL" id="KAG2427396.1"/>
    </source>
</evidence>
<dbReference type="SUPFAM" id="SSF53335">
    <property type="entry name" value="S-adenosyl-L-methionine-dependent methyltransferases"/>
    <property type="match status" value="1"/>
</dbReference>
<dbReference type="InterPro" id="IPR029063">
    <property type="entry name" value="SAM-dependent_MTases_sf"/>
</dbReference>
<gene>
    <name evidence="2" type="ORF">HYH02_014616</name>
</gene>
<dbReference type="OrthoDB" id="542772at2759"/>
<feature type="domain" description="Methyltransferase FkbM" evidence="1">
    <location>
        <begin position="20"/>
        <end position="131"/>
    </location>
</feature>
<name>A0A835SKU1_9CHLO</name>
<dbReference type="EMBL" id="JAEHOD010000101">
    <property type="protein sequence ID" value="KAG2427396.1"/>
    <property type="molecule type" value="Genomic_DNA"/>
</dbReference>
<dbReference type="Pfam" id="PF05050">
    <property type="entry name" value="Methyltransf_21"/>
    <property type="match status" value="1"/>
</dbReference>
<proteinExistence type="predicted"/>
<sequence>MLRNTLCGAPDIMAHVVLLAVGLGNDTQHCFMYSLQSNEGNGNSVCGLARPAVEAMLPPGTVIRSEMTVHRLDSLLLGLDVQVMKIDVEGFEPNVMYGAKELLMAGKIKFVCMEFFPDYMQRNMRNPNATIEFIEWLVLLPYRISILAFDHGYMTPEQARIALRGDRTRDDIFLAHKDLPLVAGVR</sequence>
<dbReference type="Proteomes" id="UP000613740">
    <property type="component" value="Unassembled WGS sequence"/>
</dbReference>
<evidence type="ECO:0000313" key="3">
    <source>
        <dbReference type="Proteomes" id="UP000613740"/>
    </source>
</evidence>
<dbReference type="InterPro" id="IPR006342">
    <property type="entry name" value="FkbM_mtfrase"/>
</dbReference>
<reference evidence="2" key="1">
    <citation type="journal article" date="2020" name="bioRxiv">
        <title>Comparative genomics of Chlamydomonas.</title>
        <authorList>
            <person name="Craig R.J."/>
            <person name="Hasan A.R."/>
            <person name="Ness R.W."/>
            <person name="Keightley P.D."/>
        </authorList>
    </citation>
    <scope>NUCLEOTIDE SEQUENCE</scope>
    <source>
        <strain evidence="2">CCAP 11/173</strain>
    </source>
</reference>